<reference evidence="1" key="1">
    <citation type="submission" date="2020-05" db="EMBL/GenBank/DDBJ databases">
        <authorList>
            <person name="Rincon C."/>
            <person name="Sanders R I."/>
            <person name="Robbins C."/>
            <person name="Chaturvedi A."/>
        </authorList>
    </citation>
    <scope>NUCLEOTIDE SEQUENCE</scope>
    <source>
        <strain evidence="1">CHB12</strain>
    </source>
</reference>
<gene>
    <name evidence="1" type="ORF">CHRIB12_LOCUS13844</name>
</gene>
<sequence>MNPEPGKVIEQKLENESQYTRIKDYYGSNPSSGLPLTYFTIFKDIDSVLKDYLSPIPLSLQQVQIK</sequence>
<dbReference type="Proteomes" id="UP000684084">
    <property type="component" value="Unassembled WGS sequence"/>
</dbReference>
<comment type="caution">
    <text evidence="1">The sequence shown here is derived from an EMBL/GenBank/DDBJ whole genome shotgun (WGS) entry which is preliminary data.</text>
</comment>
<name>A0A916ED39_9GLOM</name>
<organism evidence="1 2">
    <name type="scientific">Rhizophagus irregularis</name>
    <dbReference type="NCBI Taxonomy" id="588596"/>
    <lineage>
        <taxon>Eukaryota</taxon>
        <taxon>Fungi</taxon>
        <taxon>Fungi incertae sedis</taxon>
        <taxon>Mucoromycota</taxon>
        <taxon>Glomeromycotina</taxon>
        <taxon>Glomeromycetes</taxon>
        <taxon>Glomerales</taxon>
        <taxon>Glomeraceae</taxon>
        <taxon>Rhizophagus</taxon>
    </lineage>
</organism>
<dbReference type="AlphaFoldDB" id="A0A916ED39"/>
<dbReference type="EMBL" id="CAGKOT010000031">
    <property type="protein sequence ID" value="CAB5373031.1"/>
    <property type="molecule type" value="Genomic_DNA"/>
</dbReference>
<protein>
    <submittedName>
        <fullName evidence="1">Uncharacterized protein</fullName>
    </submittedName>
</protein>
<dbReference type="OrthoDB" id="2443707at2759"/>
<accession>A0A916ED39</accession>
<proteinExistence type="predicted"/>
<evidence type="ECO:0000313" key="2">
    <source>
        <dbReference type="Proteomes" id="UP000684084"/>
    </source>
</evidence>
<evidence type="ECO:0000313" key="1">
    <source>
        <dbReference type="EMBL" id="CAB5373031.1"/>
    </source>
</evidence>